<protein>
    <recommendedName>
        <fullName evidence="10 11">Pyrroline-5-carboxylate reductase</fullName>
        <shortName evidence="10">P5C reductase</shortName>
        <shortName evidence="10">P5CR</shortName>
        <ecNumber evidence="10 11">1.5.1.2</ecNumber>
    </recommendedName>
    <alternativeName>
        <fullName evidence="10">PCA reductase</fullName>
    </alternativeName>
</protein>
<evidence type="ECO:0000256" key="10">
    <source>
        <dbReference type="HAMAP-Rule" id="MF_01925"/>
    </source>
</evidence>
<proteinExistence type="inferred from homology"/>
<evidence type="ECO:0000256" key="2">
    <source>
        <dbReference type="ARBA" id="ARBA00005525"/>
    </source>
</evidence>
<name>A0A2V1H5Z4_9GAMM</name>
<dbReference type="OrthoDB" id="9805754at2"/>
<dbReference type="Pfam" id="PF14748">
    <property type="entry name" value="P5CR_dimer"/>
    <property type="match status" value="1"/>
</dbReference>
<dbReference type="Gene3D" id="3.40.50.720">
    <property type="entry name" value="NAD(P)-binding Rossmann-like Domain"/>
    <property type="match status" value="1"/>
</dbReference>
<evidence type="ECO:0000256" key="4">
    <source>
        <dbReference type="ARBA" id="ARBA00022605"/>
    </source>
</evidence>
<keyword evidence="4 10" id="KW-0028">Amino-acid biosynthesis</keyword>
<dbReference type="InterPro" id="IPR028939">
    <property type="entry name" value="P5C_Rdtase_cat_N"/>
</dbReference>
<evidence type="ECO:0000256" key="3">
    <source>
        <dbReference type="ARBA" id="ARBA00022490"/>
    </source>
</evidence>
<comment type="function">
    <text evidence="10">Catalyzes the reduction of 1-pyrroline-5-carboxylate (PCA) to L-proline.</text>
</comment>
<reference evidence="15 16" key="1">
    <citation type="submission" date="2018-04" db="EMBL/GenBank/DDBJ databases">
        <title>Thalassorhabdus spongiae gen. nov., sp. nov., isolated from a marine sponge in South-West Iceland.</title>
        <authorList>
            <person name="Knobloch S."/>
            <person name="Daussin A."/>
            <person name="Johannsson R."/>
            <person name="Marteinsson V.T."/>
        </authorList>
    </citation>
    <scope>NUCLEOTIDE SEQUENCE [LARGE SCALE GENOMIC DNA]</scope>
    <source>
        <strain evidence="15 16">Hp12</strain>
    </source>
</reference>
<dbReference type="SUPFAM" id="SSF51735">
    <property type="entry name" value="NAD(P)-binding Rossmann-fold domains"/>
    <property type="match status" value="1"/>
</dbReference>
<comment type="caution">
    <text evidence="15">The sequence shown here is derived from an EMBL/GenBank/DDBJ whole genome shotgun (WGS) entry which is preliminary data.</text>
</comment>
<comment type="pathway">
    <text evidence="1 10">Amino-acid biosynthesis; L-proline biosynthesis; L-proline from L-glutamate 5-semialdehyde: step 1/1.</text>
</comment>
<evidence type="ECO:0000256" key="6">
    <source>
        <dbReference type="ARBA" id="ARBA00022857"/>
    </source>
</evidence>
<dbReference type="GO" id="GO:0005737">
    <property type="term" value="C:cytoplasm"/>
    <property type="evidence" value="ECO:0007669"/>
    <property type="project" value="UniProtKB-SubCell"/>
</dbReference>
<evidence type="ECO:0000256" key="9">
    <source>
        <dbReference type="ARBA" id="ARBA00052690"/>
    </source>
</evidence>
<feature type="binding site" evidence="12">
    <location>
        <position position="57"/>
    </location>
    <ligand>
        <name>NADPH</name>
        <dbReference type="ChEBI" id="CHEBI:57783"/>
    </ligand>
</feature>
<dbReference type="FunFam" id="3.40.50.720:FF:000105">
    <property type="entry name" value="Pyrroline-5-carboxylate reductase"/>
    <property type="match status" value="1"/>
</dbReference>
<comment type="subcellular location">
    <subcellularLocation>
        <location evidence="10">Cytoplasm</location>
    </subcellularLocation>
</comment>
<dbReference type="SUPFAM" id="SSF48179">
    <property type="entry name" value="6-phosphogluconate dehydrogenase C-terminal domain-like"/>
    <property type="match status" value="1"/>
</dbReference>
<dbReference type="GO" id="GO:0055129">
    <property type="term" value="P:L-proline biosynthetic process"/>
    <property type="evidence" value="ECO:0007669"/>
    <property type="project" value="UniProtKB-UniRule"/>
</dbReference>
<dbReference type="FunFam" id="1.10.3730.10:FF:000001">
    <property type="entry name" value="Pyrroline-5-carboxylate reductase"/>
    <property type="match status" value="1"/>
</dbReference>
<keyword evidence="5 10" id="KW-0641">Proline biosynthesis</keyword>
<dbReference type="AlphaFoldDB" id="A0A2V1H5Z4"/>
<evidence type="ECO:0000313" key="15">
    <source>
        <dbReference type="EMBL" id="PVZ72175.1"/>
    </source>
</evidence>
<accession>A0A2V1H5Z4</accession>
<dbReference type="InterPro" id="IPR008927">
    <property type="entry name" value="6-PGluconate_DH-like_C_sf"/>
</dbReference>
<dbReference type="Proteomes" id="UP000244906">
    <property type="component" value="Unassembled WGS sequence"/>
</dbReference>
<dbReference type="InterPro" id="IPR029036">
    <property type="entry name" value="P5CR_dimer"/>
</dbReference>
<keyword evidence="3 10" id="KW-0963">Cytoplasm</keyword>
<keyword evidence="6 10" id="KW-0521">NADP</keyword>
<dbReference type="HAMAP" id="MF_01925">
    <property type="entry name" value="P5C_reductase"/>
    <property type="match status" value="1"/>
</dbReference>
<feature type="domain" description="Pyrroline-5-carboxylate reductase catalytic N-terminal" evidence="13">
    <location>
        <begin position="5"/>
        <end position="100"/>
    </location>
</feature>
<evidence type="ECO:0000256" key="5">
    <source>
        <dbReference type="ARBA" id="ARBA00022650"/>
    </source>
</evidence>
<comment type="catalytic activity">
    <reaction evidence="9 10">
        <text>L-proline + NADP(+) = (S)-1-pyrroline-5-carboxylate + NADPH + 2 H(+)</text>
        <dbReference type="Rhea" id="RHEA:14109"/>
        <dbReference type="ChEBI" id="CHEBI:15378"/>
        <dbReference type="ChEBI" id="CHEBI:17388"/>
        <dbReference type="ChEBI" id="CHEBI:57783"/>
        <dbReference type="ChEBI" id="CHEBI:58349"/>
        <dbReference type="ChEBI" id="CHEBI:60039"/>
        <dbReference type="EC" id="1.5.1.2"/>
    </reaction>
</comment>
<evidence type="ECO:0000259" key="14">
    <source>
        <dbReference type="Pfam" id="PF14748"/>
    </source>
</evidence>
<sequence>MASCTIGFIGGGNMAASMIGGLIANQWPAEKIIVSDPTAETRNKLQQQFSITTADNNQQVAEQADVIVLAIKPQIMQQVCLALAESLSQKQSVVISIAAGITCSALKSWLGDSISLVRVMPNTPALLGVGISGLYAQGTSAEQKALAIEVMSSAGEVVEVEQESLIDSVTAISGSGPAYFFLLMEAMEKTAQQLGLNQQQAAQLVQATANGAAQMAKQTGLDAAELRRRVTSPGGTTAAAINQFIDEDFIGLVDRALHAAEKRSIEMGEQFANQETL</sequence>
<dbReference type="EMBL" id="QDDL01000001">
    <property type="protein sequence ID" value="PVZ72175.1"/>
    <property type="molecule type" value="Genomic_DNA"/>
</dbReference>
<dbReference type="PANTHER" id="PTHR11645:SF0">
    <property type="entry name" value="PYRROLINE-5-CARBOXYLATE REDUCTASE 3"/>
    <property type="match status" value="1"/>
</dbReference>
<evidence type="ECO:0000259" key="13">
    <source>
        <dbReference type="Pfam" id="PF03807"/>
    </source>
</evidence>
<dbReference type="PANTHER" id="PTHR11645">
    <property type="entry name" value="PYRROLINE-5-CARBOXYLATE REDUCTASE"/>
    <property type="match status" value="1"/>
</dbReference>
<comment type="similarity">
    <text evidence="2 10">Belongs to the pyrroline-5-carboxylate reductase family.</text>
</comment>
<feature type="domain" description="Pyrroline-5-carboxylate reductase dimerisation" evidence="14">
    <location>
        <begin position="163"/>
        <end position="267"/>
    </location>
</feature>
<dbReference type="GO" id="GO:0004735">
    <property type="term" value="F:pyrroline-5-carboxylate reductase activity"/>
    <property type="evidence" value="ECO:0007669"/>
    <property type="project" value="UniProtKB-UniRule"/>
</dbReference>
<dbReference type="NCBIfam" id="TIGR00112">
    <property type="entry name" value="proC"/>
    <property type="match status" value="1"/>
</dbReference>
<dbReference type="UniPathway" id="UPA00098">
    <property type="reaction ID" value="UER00361"/>
</dbReference>
<dbReference type="Gene3D" id="1.10.3730.10">
    <property type="entry name" value="ProC C-terminal domain-like"/>
    <property type="match status" value="1"/>
</dbReference>
<evidence type="ECO:0000313" key="16">
    <source>
        <dbReference type="Proteomes" id="UP000244906"/>
    </source>
</evidence>
<dbReference type="InterPro" id="IPR036291">
    <property type="entry name" value="NAD(P)-bd_dom_sf"/>
</dbReference>
<evidence type="ECO:0000256" key="8">
    <source>
        <dbReference type="ARBA" id="ARBA00050547"/>
    </source>
</evidence>
<evidence type="ECO:0000256" key="1">
    <source>
        <dbReference type="ARBA" id="ARBA00005205"/>
    </source>
</evidence>
<dbReference type="RefSeq" id="WP_116685760.1">
    <property type="nucleotide sequence ID" value="NZ_CAWNYD010000001.1"/>
</dbReference>
<gene>
    <name evidence="10" type="primary">proC</name>
    <name evidence="15" type="ORF">DC094_03940</name>
</gene>
<dbReference type="Pfam" id="PF03807">
    <property type="entry name" value="F420_oxidored"/>
    <property type="match status" value="1"/>
</dbReference>
<feature type="binding site" evidence="12">
    <location>
        <begin position="70"/>
        <end position="73"/>
    </location>
    <ligand>
        <name>NADP(+)</name>
        <dbReference type="ChEBI" id="CHEBI:58349"/>
    </ligand>
</feature>
<evidence type="ECO:0000256" key="11">
    <source>
        <dbReference type="NCBIfam" id="TIGR00112"/>
    </source>
</evidence>
<keyword evidence="7 10" id="KW-0560">Oxidoreductase</keyword>
<keyword evidence="16" id="KW-1185">Reference proteome</keyword>
<dbReference type="InterPro" id="IPR000304">
    <property type="entry name" value="Pyrroline-COOH_reductase"/>
</dbReference>
<dbReference type="EC" id="1.5.1.2" evidence="10 11"/>
<dbReference type="PIRSF" id="PIRSF000193">
    <property type="entry name" value="Pyrrol-5-carb_rd"/>
    <property type="match status" value="1"/>
</dbReference>
<evidence type="ECO:0000256" key="12">
    <source>
        <dbReference type="PIRSR" id="PIRSR000193-1"/>
    </source>
</evidence>
<evidence type="ECO:0000256" key="7">
    <source>
        <dbReference type="ARBA" id="ARBA00023002"/>
    </source>
</evidence>
<comment type="catalytic activity">
    <reaction evidence="8 10">
        <text>L-proline + NAD(+) = (S)-1-pyrroline-5-carboxylate + NADH + 2 H(+)</text>
        <dbReference type="Rhea" id="RHEA:14105"/>
        <dbReference type="ChEBI" id="CHEBI:15378"/>
        <dbReference type="ChEBI" id="CHEBI:17388"/>
        <dbReference type="ChEBI" id="CHEBI:57540"/>
        <dbReference type="ChEBI" id="CHEBI:57945"/>
        <dbReference type="ChEBI" id="CHEBI:60039"/>
        <dbReference type="EC" id="1.5.1.2"/>
    </reaction>
</comment>
<organism evidence="15 16">
    <name type="scientific">Pelagibaculum spongiae</name>
    <dbReference type="NCBI Taxonomy" id="2080658"/>
    <lineage>
        <taxon>Bacteria</taxon>
        <taxon>Pseudomonadati</taxon>
        <taxon>Pseudomonadota</taxon>
        <taxon>Gammaproteobacteria</taxon>
        <taxon>Oceanospirillales</taxon>
        <taxon>Pelagibaculum</taxon>
    </lineage>
</organism>
<feature type="binding site" evidence="12">
    <location>
        <begin position="9"/>
        <end position="14"/>
    </location>
    <ligand>
        <name>NADP(+)</name>
        <dbReference type="ChEBI" id="CHEBI:58349"/>
    </ligand>
</feature>